<protein>
    <submittedName>
        <fullName evidence="5">23S rRNA m(1)G-745 methyltransferase</fullName>
    </submittedName>
</protein>
<dbReference type="NCBIfam" id="NF008300">
    <property type="entry name" value="PRK11088.1"/>
    <property type="match status" value="1"/>
</dbReference>
<evidence type="ECO:0000256" key="1">
    <source>
        <dbReference type="PIRSR" id="PIRSR018249-1"/>
    </source>
</evidence>
<dbReference type="OrthoDB" id="108476at2"/>
<keyword evidence="5" id="KW-0489">Methyltransferase</keyword>
<sequence>MSYLCPLCHTPLNEHDRQWRCVNNHQFDRAKEGYVNLMPVQFKHSRQPGDNADMMQARRAFLDGGFYHPLRQAVCTLLDQALPAQAGQVLDIGCGEGYYTAQIASALESRSIKTFGLDIAKVAVRYAAKRYPQVSFCVASSHRLPYADASMDGVVRIYAPCRAGELARVVSAGGILVTVSPGPRHLYQLKAQVYEQVVLHAQKEEILPGFALEREETLSYVLELPGEQAVNLLQMTPFAWRAAPAVFQSLAALERFSCETDFTIRLYRRNP</sequence>
<dbReference type="RefSeq" id="WP_115456980.1">
    <property type="nucleotide sequence ID" value="NZ_QRAP01000001.1"/>
</dbReference>
<dbReference type="Proteomes" id="UP000254848">
    <property type="component" value="Unassembled WGS sequence"/>
</dbReference>
<evidence type="ECO:0000256" key="2">
    <source>
        <dbReference type="PIRSR" id="PIRSR018249-2"/>
    </source>
</evidence>
<feature type="domain" description="23S rRNA (guanine(745)-N(1))-methyltransferase N-terminal" evidence="4">
    <location>
        <begin position="3"/>
        <end position="46"/>
    </location>
</feature>
<dbReference type="GO" id="GO:0046872">
    <property type="term" value="F:metal ion binding"/>
    <property type="evidence" value="ECO:0007669"/>
    <property type="project" value="UniProtKB-KW"/>
</dbReference>
<dbReference type="CDD" id="cd02440">
    <property type="entry name" value="AdoMet_MTases"/>
    <property type="match status" value="1"/>
</dbReference>
<comment type="caution">
    <text evidence="5">The sequence shown here is derived from an EMBL/GenBank/DDBJ whole genome shotgun (WGS) entry which is preliminary data.</text>
</comment>
<evidence type="ECO:0000313" key="6">
    <source>
        <dbReference type="Proteomes" id="UP000254848"/>
    </source>
</evidence>
<feature type="binding site" evidence="1">
    <location>
        <position position="8"/>
    </location>
    <ligand>
        <name>Zn(2+)</name>
        <dbReference type="ChEBI" id="CHEBI:29105"/>
    </ligand>
</feature>
<dbReference type="PANTHER" id="PTHR43460:SF1">
    <property type="entry name" value="METHYLTRANSFERASE TYPE 11 DOMAIN-CONTAINING PROTEIN"/>
    <property type="match status" value="1"/>
</dbReference>
<dbReference type="InterPro" id="IPR029063">
    <property type="entry name" value="SAM-dependent_MTases_sf"/>
</dbReference>
<dbReference type="SUPFAM" id="SSF53335">
    <property type="entry name" value="S-adenosyl-L-methionine-dependent methyltransferases"/>
    <property type="match status" value="1"/>
</dbReference>
<feature type="binding site" evidence="2">
    <location>
        <position position="67"/>
    </location>
    <ligand>
        <name>S-adenosyl-L-methionine</name>
        <dbReference type="ChEBI" id="CHEBI:59789"/>
    </ligand>
</feature>
<accession>A0A370R498</accession>
<keyword evidence="2" id="KW-0949">S-adenosyl-L-methionine</keyword>
<dbReference type="PIRSF" id="PIRSF018249">
    <property type="entry name" value="MyrA_prd"/>
    <property type="match status" value="1"/>
</dbReference>
<feature type="binding site" evidence="1">
    <location>
        <position position="21"/>
    </location>
    <ligand>
        <name>Zn(2+)</name>
        <dbReference type="ChEBI" id="CHEBI:29105"/>
    </ligand>
</feature>
<feature type="binding site" evidence="2">
    <location>
        <begin position="96"/>
        <end position="97"/>
    </location>
    <ligand>
        <name>S-adenosyl-L-methionine</name>
        <dbReference type="ChEBI" id="CHEBI:59789"/>
    </ligand>
</feature>
<dbReference type="Pfam" id="PF13847">
    <property type="entry name" value="Methyltransf_31"/>
    <property type="match status" value="1"/>
</dbReference>
<dbReference type="PANTHER" id="PTHR43460">
    <property type="entry name" value="METHYLTRANSFERASE"/>
    <property type="match status" value="1"/>
</dbReference>
<dbReference type="InterPro" id="IPR052939">
    <property type="entry name" value="23S_rRNA_MeTrnsfrase_RlmA"/>
</dbReference>
<keyword evidence="1" id="KW-0479">Metal-binding</keyword>
<dbReference type="AlphaFoldDB" id="A0A370R498"/>
<feature type="binding site" evidence="1">
    <location>
        <position position="5"/>
    </location>
    <ligand>
        <name>Zn(2+)</name>
        <dbReference type="ChEBI" id="CHEBI:29105"/>
    </ligand>
</feature>
<reference evidence="5 6" key="1">
    <citation type="submission" date="2018-07" db="EMBL/GenBank/DDBJ databases">
        <title>Genomic Encyclopedia of Type Strains, Phase IV (KMG-IV): sequencing the most valuable type-strain genomes for metagenomic binning, comparative biology and taxonomic classification.</title>
        <authorList>
            <person name="Goeker M."/>
        </authorList>
    </citation>
    <scope>NUCLEOTIDE SEQUENCE [LARGE SCALE GENOMIC DNA]</scope>
    <source>
        <strain evidence="5 6">DSM 103736</strain>
    </source>
</reference>
<proteinExistence type="predicted"/>
<organism evidence="5 6">
    <name type="scientific">Enterobacillus tribolii</name>
    <dbReference type="NCBI Taxonomy" id="1487935"/>
    <lineage>
        <taxon>Bacteria</taxon>
        <taxon>Pseudomonadati</taxon>
        <taxon>Pseudomonadota</taxon>
        <taxon>Gammaproteobacteria</taxon>
        <taxon>Enterobacterales</taxon>
        <taxon>Hafniaceae</taxon>
        <taxon>Enterobacillus</taxon>
    </lineage>
</organism>
<dbReference type="FunFam" id="3.40.50.150:FF:000163">
    <property type="entry name" value="23S rRNA methyltransferase A"/>
    <property type="match status" value="1"/>
</dbReference>
<feature type="binding site" evidence="2">
    <location>
        <position position="185"/>
    </location>
    <ligand>
        <name>S-adenosyl-L-methionine</name>
        <dbReference type="ChEBI" id="CHEBI:59789"/>
    </ligand>
</feature>
<dbReference type="Gene3D" id="3.40.50.150">
    <property type="entry name" value="Vaccinia Virus protein VP39"/>
    <property type="match status" value="1"/>
</dbReference>
<dbReference type="InterPro" id="IPR025714">
    <property type="entry name" value="Methyltranfer_dom"/>
</dbReference>
<name>A0A370R498_9GAMM</name>
<gene>
    <name evidence="5" type="ORF">C8D90_101685</name>
</gene>
<evidence type="ECO:0000313" key="5">
    <source>
        <dbReference type="EMBL" id="RDK97240.1"/>
    </source>
</evidence>
<keyword evidence="1" id="KW-0862">Zinc</keyword>
<dbReference type="Pfam" id="PF21302">
    <property type="entry name" value="Zn_ribbon_RlmA"/>
    <property type="match status" value="1"/>
</dbReference>
<dbReference type="InterPro" id="IPR016718">
    <property type="entry name" value="rRNA_m1G-MeTrfase_A_prd"/>
</dbReference>
<feature type="domain" description="Methyltransferase" evidence="3">
    <location>
        <begin position="87"/>
        <end position="196"/>
    </location>
</feature>
<dbReference type="InterPro" id="IPR048647">
    <property type="entry name" value="RlmA_N"/>
</dbReference>
<keyword evidence="5" id="KW-0808">Transferase</keyword>
<feature type="binding site" evidence="1">
    <location>
        <position position="25"/>
    </location>
    <ligand>
        <name>Zn(2+)</name>
        <dbReference type="ChEBI" id="CHEBI:29105"/>
    </ligand>
</feature>
<evidence type="ECO:0000259" key="3">
    <source>
        <dbReference type="Pfam" id="PF13847"/>
    </source>
</evidence>
<evidence type="ECO:0000259" key="4">
    <source>
        <dbReference type="Pfam" id="PF21302"/>
    </source>
</evidence>
<keyword evidence="6" id="KW-1185">Reference proteome</keyword>
<dbReference type="GO" id="GO:0008168">
    <property type="term" value="F:methyltransferase activity"/>
    <property type="evidence" value="ECO:0007669"/>
    <property type="project" value="UniProtKB-KW"/>
</dbReference>
<dbReference type="GO" id="GO:0032259">
    <property type="term" value="P:methylation"/>
    <property type="evidence" value="ECO:0007669"/>
    <property type="project" value="UniProtKB-KW"/>
</dbReference>
<dbReference type="EMBL" id="QRAP01000001">
    <property type="protein sequence ID" value="RDK97240.1"/>
    <property type="molecule type" value="Genomic_DNA"/>
</dbReference>